<dbReference type="AlphaFoldDB" id="A0A8F2VYZ3"/>
<accession>A0A8F2VYZ3</accession>
<proteinExistence type="inferred from homology"/>
<dbReference type="EMBL" id="CP076749">
    <property type="protein sequence ID" value="QWW22406.1"/>
    <property type="molecule type" value="Genomic_DNA"/>
</dbReference>
<dbReference type="GO" id="GO:0034553">
    <property type="term" value="P:mitochondrial respiratory chain complex II assembly"/>
    <property type="evidence" value="ECO:0007669"/>
    <property type="project" value="UniProtKB-UniRule"/>
</dbReference>
<name>A0A8F2VYZ3_CANAR</name>
<evidence type="ECO:0000256" key="1">
    <source>
        <dbReference type="ARBA" id="ARBA00004305"/>
    </source>
</evidence>
<keyword evidence="4 6" id="KW-0496">Mitochondrion</keyword>
<evidence type="ECO:0000256" key="3">
    <source>
        <dbReference type="ARBA" id="ARBA00022946"/>
    </source>
</evidence>
<reference evidence="7" key="1">
    <citation type="submission" date="2021-06" db="EMBL/GenBank/DDBJ databases">
        <title>Candida auris outbreak in lebanese hospital.</title>
        <authorList>
            <person name="Finianos M."/>
        </authorList>
    </citation>
    <scope>NUCLEOTIDE SEQUENCE</scope>
    <source>
        <strain evidence="7">CA7LBN</strain>
    </source>
</reference>
<dbReference type="GO" id="GO:0005759">
    <property type="term" value="C:mitochondrial matrix"/>
    <property type="evidence" value="ECO:0007669"/>
    <property type="project" value="UniProtKB-SubCell"/>
</dbReference>
<sequence>MEPPNLLRVPSICNQQDARFRELLDLDKCVLEDYSKKPSLVRYIRPRRPERKTPPLLPPLKLYRSILRAHRTKLPAELRFLGDEYVKSEFKAHKTTDNPMHIIGFLTQWQDYLRSIDGGTWQQGKMTQQDLDKMSPEQVSQLYELMQETKRLGQQ</sequence>
<evidence type="ECO:0000256" key="5">
    <source>
        <dbReference type="ARBA" id="ARBA00023186"/>
    </source>
</evidence>
<comment type="similarity">
    <text evidence="2 6">Belongs to the complex I LYR family. SDHAF3 subfamily.</text>
</comment>
<organism evidence="7">
    <name type="scientific">Candidozyma auris</name>
    <name type="common">Yeast</name>
    <name type="synonym">Candida auris</name>
    <dbReference type="NCBI Taxonomy" id="498019"/>
    <lineage>
        <taxon>Eukaryota</taxon>
        <taxon>Fungi</taxon>
        <taxon>Dikarya</taxon>
        <taxon>Ascomycota</taxon>
        <taxon>Saccharomycotina</taxon>
        <taxon>Pichiomycetes</taxon>
        <taxon>Metschnikowiaceae</taxon>
        <taxon>Candidozyma</taxon>
    </lineage>
</organism>
<protein>
    <recommendedName>
        <fullName evidence="6">Succinate dehydrogenase assembly factor 3</fullName>
        <shortName evidence="6">SDH assembly factor 3</shortName>
        <shortName evidence="6">SDHAF3</shortName>
    </recommendedName>
</protein>
<evidence type="ECO:0000256" key="2">
    <source>
        <dbReference type="ARBA" id="ARBA00006020"/>
    </source>
</evidence>
<dbReference type="GO" id="GO:0005758">
    <property type="term" value="C:mitochondrial intermembrane space"/>
    <property type="evidence" value="ECO:0007669"/>
    <property type="project" value="TreeGrafter"/>
</dbReference>
<comment type="function">
    <text evidence="6">Plays an essential role in the assembly of succinate dehydrogenase (SDH), an enzyme complex (also referred to as respiratory complex II) that is a component of both the tricarboxylic acid (TCA) cycle and the mitochondrial electron transport chain, and which couples the oxidation of succinate to fumarate with the reduction of ubiquinone (coenzyme Q) to ubiquinol. Promotes maturation of the iron-sulfur protein subunit of the SDH catalytic dimer, protecting it from the deleterious effects of oxidants. May act together with SDHAF1.</text>
</comment>
<evidence type="ECO:0000256" key="4">
    <source>
        <dbReference type="ARBA" id="ARBA00023128"/>
    </source>
</evidence>
<keyword evidence="3" id="KW-0809">Transit peptide</keyword>
<evidence type="ECO:0000313" key="7">
    <source>
        <dbReference type="EMBL" id="QWW22406.1"/>
    </source>
</evidence>
<dbReference type="PANTHER" id="PTHR13137:SF6">
    <property type="entry name" value="SUCCINATE DEHYDROGENASE ASSEMBLY FACTOR 3, MITOCHONDRIAL"/>
    <property type="match status" value="1"/>
</dbReference>
<evidence type="ECO:0000256" key="6">
    <source>
        <dbReference type="RuleBase" id="RU368039"/>
    </source>
</evidence>
<comment type="subunit">
    <text evidence="6">Interacts with the iron-sulfur protein subunit within the SDH catalytic dimer.</text>
</comment>
<dbReference type="CDD" id="cd20270">
    <property type="entry name" value="Complex1_LYR_SDHAF3_LYRM10"/>
    <property type="match status" value="1"/>
</dbReference>
<dbReference type="GO" id="GO:0006105">
    <property type="term" value="P:succinate metabolic process"/>
    <property type="evidence" value="ECO:0007669"/>
    <property type="project" value="TreeGrafter"/>
</dbReference>
<keyword evidence="5 6" id="KW-0143">Chaperone</keyword>
<dbReference type="Proteomes" id="UP000825438">
    <property type="component" value="Chromosome I"/>
</dbReference>
<dbReference type="PANTHER" id="PTHR13137">
    <property type="entry name" value="DC11 ACN9 HOMOLOG"/>
    <property type="match status" value="1"/>
</dbReference>
<comment type="subcellular location">
    <subcellularLocation>
        <location evidence="1 6">Mitochondrion matrix</location>
    </subcellularLocation>
</comment>
<dbReference type="InterPro" id="IPR008381">
    <property type="entry name" value="SDHAF3/Sdh7"/>
</dbReference>
<gene>
    <name evidence="7" type="ORF">CA7LBN_001152</name>
</gene>
<dbReference type="Pfam" id="PF13233">
    <property type="entry name" value="Complex1_LYR_2"/>
    <property type="match status" value="1"/>
</dbReference>